<reference evidence="2" key="1">
    <citation type="journal article" date="2020" name="Int. J. Syst. Evol. Microbiol.">
        <title>Alteromonas alba sp. nov., a marine bacterium isolated from the seawater of the West Pacific Ocean.</title>
        <authorList>
            <person name="Sun C."/>
            <person name="Wu Y.-H."/>
            <person name="Xamxidin M."/>
            <person name="Cheng H."/>
            <person name="Xu X.-W."/>
        </authorList>
    </citation>
    <scope>NUCLEOTIDE SEQUENCE [LARGE SCALE GENOMIC DNA]</scope>
    <source>
        <strain evidence="2">9a2</strain>
    </source>
</reference>
<dbReference type="EMBL" id="PVNO01000010">
    <property type="protein sequence ID" value="PRO70099.1"/>
    <property type="molecule type" value="Genomic_DNA"/>
</dbReference>
<evidence type="ECO:0008006" key="3">
    <source>
        <dbReference type="Google" id="ProtNLM"/>
    </source>
</evidence>
<name>A0ABX5CR89_9ALTE</name>
<dbReference type="RefSeq" id="WP_105930101.1">
    <property type="nucleotide sequence ID" value="NZ_PVNO01000010.1"/>
</dbReference>
<keyword evidence="2" id="KW-1185">Reference proteome</keyword>
<dbReference type="InterPro" id="IPR046172">
    <property type="entry name" value="DUF6174"/>
</dbReference>
<sequence>MTRILKIATTITATTLLLGCGSDSDSIIDELNANRAKWESANIENYQFEQQVSCFCVDETTLPRLVLVENKQVSSQTIIDGNVALPLDDANTESIDSLFERIALEESRADSLSVEYDAELGYPTKIDVDINQQTADDEYTIYVSNVVRADDVACTATIEKGLLLSVTDQATQLPVACGVTATAIEDGFSETIVNNDALCEDSDSIAMLDERAGFYTLSVQKQGYQDFQMENLGIGRDLCHVLTRELNVELIPE</sequence>
<accession>A0ABX5CR89</accession>
<protein>
    <recommendedName>
        <fullName evidence="3">PEGA domain-containing protein</fullName>
    </recommendedName>
</protein>
<gene>
    <name evidence="1" type="ORF">C6Y39_04355</name>
</gene>
<dbReference type="Proteomes" id="UP000239539">
    <property type="component" value="Unassembled WGS sequence"/>
</dbReference>
<dbReference type="Pfam" id="PF19671">
    <property type="entry name" value="DUF6174"/>
    <property type="match status" value="1"/>
</dbReference>
<organism evidence="1 2">
    <name type="scientific">Alteromonas gracilis</name>
    <dbReference type="NCBI Taxonomy" id="1479524"/>
    <lineage>
        <taxon>Bacteria</taxon>
        <taxon>Pseudomonadati</taxon>
        <taxon>Pseudomonadota</taxon>
        <taxon>Gammaproteobacteria</taxon>
        <taxon>Alteromonadales</taxon>
        <taxon>Alteromonadaceae</taxon>
        <taxon>Alteromonas/Salinimonas group</taxon>
        <taxon>Alteromonas</taxon>
    </lineage>
</organism>
<proteinExistence type="predicted"/>
<evidence type="ECO:0000313" key="2">
    <source>
        <dbReference type="Proteomes" id="UP000239539"/>
    </source>
</evidence>
<dbReference type="PROSITE" id="PS51257">
    <property type="entry name" value="PROKAR_LIPOPROTEIN"/>
    <property type="match status" value="1"/>
</dbReference>
<evidence type="ECO:0000313" key="1">
    <source>
        <dbReference type="EMBL" id="PRO70099.1"/>
    </source>
</evidence>
<comment type="caution">
    <text evidence="1">The sequence shown here is derived from an EMBL/GenBank/DDBJ whole genome shotgun (WGS) entry which is preliminary data.</text>
</comment>